<reference evidence="2 3" key="1">
    <citation type="submission" date="2018-06" db="EMBL/GenBank/DDBJ databases">
        <title>Genome sequencing of Flavobacterium.</title>
        <authorList>
            <person name="Baek M.-G."/>
            <person name="Yi H."/>
        </authorList>
    </citation>
    <scope>NUCLEOTIDE SEQUENCE [LARGE SCALE GENOMIC DNA]</scope>
    <source>
        <strain evidence="2 3">HYN0086</strain>
    </source>
</reference>
<proteinExistence type="predicted"/>
<protein>
    <submittedName>
        <fullName evidence="2">Uncharacterized protein</fullName>
    </submittedName>
</protein>
<dbReference type="AlphaFoldDB" id="A0A344LUX1"/>
<accession>A0A344LUX1</accession>
<sequence length="69" mass="7581">MQFFKRKNGKKESKEPVGARSRSAISPEGRRGAVMRMQVRAGTTLAALLTRLKLGNRLKKTAAAAEKKP</sequence>
<dbReference type="EMBL" id="CP030261">
    <property type="protein sequence ID" value="AXB57713.1"/>
    <property type="molecule type" value="Genomic_DNA"/>
</dbReference>
<organism evidence="2 3">
    <name type="scientific">Flavobacterium fluviale</name>
    <dbReference type="NCBI Taxonomy" id="2249356"/>
    <lineage>
        <taxon>Bacteria</taxon>
        <taxon>Pseudomonadati</taxon>
        <taxon>Bacteroidota</taxon>
        <taxon>Flavobacteriia</taxon>
        <taxon>Flavobacteriales</taxon>
        <taxon>Flavobacteriaceae</taxon>
        <taxon>Flavobacterium</taxon>
    </lineage>
</organism>
<evidence type="ECO:0000313" key="2">
    <source>
        <dbReference type="EMBL" id="AXB57713.1"/>
    </source>
</evidence>
<dbReference type="KEGG" id="ffl:HYN86_14345"/>
<feature type="region of interest" description="Disordered" evidence="1">
    <location>
        <begin position="1"/>
        <end position="31"/>
    </location>
</feature>
<evidence type="ECO:0000313" key="3">
    <source>
        <dbReference type="Proteomes" id="UP000251561"/>
    </source>
</evidence>
<keyword evidence="3" id="KW-1185">Reference proteome</keyword>
<dbReference type="Proteomes" id="UP000251561">
    <property type="component" value="Chromosome"/>
</dbReference>
<evidence type="ECO:0000256" key="1">
    <source>
        <dbReference type="SAM" id="MobiDB-lite"/>
    </source>
</evidence>
<name>A0A344LUX1_9FLAO</name>
<gene>
    <name evidence="2" type="ORF">HYN86_14345</name>
</gene>